<feature type="compositionally biased region" description="Pro residues" evidence="1">
    <location>
        <begin position="162"/>
        <end position="181"/>
    </location>
</feature>
<feature type="compositionally biased region" description="Low complexity" evidence="1">
    <location>
        <begin position="114"/>
        <end position="136"/>
    </location>
</feature>
<feature type="region of interest" description="Disordered" evidence="1">
    <location>
        <begin position="99"/>
        <end position="181"/>
    </location>
</feature>
<reference evidence="2" key="1">
    <citation type="submission" date="2021-01" db="EMBL/GenBank/DDBJ databases">
        <title>Whole genome shotgun sequence of Virgisporangium aliadipatigenens NBRC 105644.</title>
        <authorList>
            <person name="Komaki H."/>
            <person name="Tamura T."/>
        </authorList>
    </citation>
    <scope>NUCLEOTIDE SEQUENCE</scope>
    <source>
        <strain evidence="2">NBRC 105644</strain>
    </source>
</reference>
<gene>
    <name evidence="2" type="ORF">Val02_60260</name>
</gene>
<evidence type="ECO:0000256" key="1">
    <source>
        <dbReference type="SAM" id="MobiDB-lite"/>
    </source>
</evidence>
<accession>A0A8J3YSH6</accession>
<comment type="caution">
    <text evidence="2">The sequence shown here is derived from an EMBL/GenBank/DDBJ whole genome shotgun (WGS) entry which is preliminary data.</text>
</comment>
<evidence type="ECO:0000313" key="2">
    <source>
        <dbReference type="EMBL" id="GIJ49140.1"/>
    </source>
</evidence>
<organism evidence="2 3">
    <name type="scientific">Virgisporangium aliadipatigenens</name>
    <dbReference type="NCBI Taxonomy" id="741659"/>
    <lineage>
        <taxon>Bacteria</taxon>
        <taxon>Bacillati</taxon>
        <taxon>Actinomycetota</taxon>
        <taxon>Actinomycetes</taxon>
        <taxon>Micromonosporales</taxon>
        <taxon>Micromonosporaceae</taxon>
        <taxon>Virgisporangium</taxon>
    </lineage>
</organism>
<sequence>MSFGNSLPKNPDEVFGPQSGDPKPIAAREIQEMSGRRSYTARAEDMPTAPPFPTMPTVPGRMLAPPPPAPGAVPRTPRAVPTAAPALWTPPVAANHLTGAFGTVRGTPPRIAHRPATPRVDRPAAAPRPAVSARPSVEARPAVPEPPRSVRRHVVRAGDVPPKTPPAPPKPGHPPRVPGRR</sequence>
<dbReference type="Proteomes" id="UP000619260">
    <property type="component" value="Unassembled WGS sequence"/>
</dbReference>
<dbReference type="EMBL" id="BOPF01000024">
    <property type="protein sequence ID" value="GIJ49140.1"/>
    <property type="molecule type" value="Genomic_DNA"/>
</dbReference>
<keyword evidence="3" id="KW-1185">Reference proteome</keyword>
<name>A0A8J3YSH6_9ACTN</name>
<feature type="region of interest" description="Disordered" evidence="1">
    <location>
        <begin position="1"/>
        <end position="78"/>
    </location>
</feature>
<dbReference type="RefSeq" id="WP_203902600.1">
    <property type="nucleotide sequence ID" value="NZ_BOPF01000024.1"/>
</dbReference>
<proteinExistence type="predicted"/>
<protein>
    <submittedName>
        <fullName evidence="2">Uncharacterized protein</fullName>
    </submittedName>
</protein>
<dbReference type="AlphaFoldDB" id="A0A8J3YSH6"/>
<evidence type="ECO:0000313" key="3">
    <source>
        <dbReference type="Proteomes" id="UP000619260"/>
    </source>
</evidence>